<dbReference type="OrthoDB" id="5167549at2759"/>
<reference evidence="1" key="1">
    <citation type="submission" date="2022-10" db="EMBL/GenBank/DDBJ databases">
        <title>Tapping the CABI collections for fungal endophytes: first genome assemblies for Collariella, Neodidymelliopsis, Ascochyta clinopodiicola, Didymella pomorum, Didymosphaeria variabile, Neocosmospora piperis and Neocucurbitaria cava.</title>
        <authorList>
            <person name="Hill R."/>
        </authorList>
    </citation>
    <scope>NUCLEOTIDE SEQUENCE</scope>
    <source>
        <strain evidence="1">IMI 355082</strain>
    </source>
</reference>
<evidence type="ECO:0000313" key="2">
    <source>
        <dbReference type="Proteomes" id="UP001140453"/>
    </source>
</evidence>
<gene>
    <name evidence="1" type="ORF">N0V93_005962</name>
</gene>
<dbReference type="EMBL" id="JAPEVB010000003">
    <property type="protein sequence ID" value="KAJ4392336.1"/>
    <property type="molecule type" value="Genomic_DNA"/>
</dbReference>
<keyword evidence="2" id="KW-1185">Reference proteome</keyword>
<evidence type="ECO:0000313" key="1">
    <source>
        <dbReference type="EMBL" id="KAJ4392336.1"/>
    </source>
</evidence>
<proteinExistence type="predicted"/>
<dbReference type="Proteomes" id="UP001140453">
    <property type="component" value="Unassembled WGS sequence"/>
</dbReference>
<sequence length="142" mass="15142">MRRHFAVLNRVAVTDVPTTCRNPISPFDYSAKIRQEYELPLCRDGDGDGDDSHSALDAIQALSLLSGRATVDDYTCAPDRPCANSACCPKASLQCNYGEEACGTSGISPNDVCWSNCDAKSECGINAKVPGQKCSLNVCCGK</sequence>
<name>A0A9W8YTS0_9PEZI</name>
<comment type="caution">
    <text evidence="1">The sequence shown here is derived from an EMBL/GenBank/DDBJ whole genome shotgun (WGS) entry which is preliminary data.</text>
</comment>
<dbReference type="AlphaFoldDB" id="A0A9W8YTS0"/>
<accession>A0A9W8YTS0</accession>
<organism evidence="1 2">
    <name type="scientific">Gnomoniopsis smithogilvyi</name>
    <dbReference type="NCBI Taxonomy" id="1191159"/>
    <lineage>
        <taxon>Eukaryota</taxon>
        <taxon>Fungi</taxon>
        <taxon>Dikarya</taxon>
        <taxon>Ascomycota</taxon>
        <taxon>Pezizomycotina</taxon>
        <taxon>Sordariomycetes</taxon>
        <taxon>Sordariomycetidae</taxon>
        <taxon>Diaporthales</taxon>
        <taxon>Gnomoniaceae</taxon>
        <taxon>Gnomoniopsis</taxon>
    </lineage>
</organism>
<protein>
    <submittedName>
        <fullName evidence="1">Uncharacterized protein</fullName>
    </submittedName>
</protein>